<evidence type="ECO:0000313" key="2">
    <source>
        <dbReference type="Proteomes" id="UP000322000"/>
    </source>
</evidence>
<dbReference type="NCBIfam" id="TIGR02097">
    <property type="entry name" value="yccV"/>
    <property type="match status" value="1"/>
</dbReference>
<dbReference type="SUPFAM" id="SSF141255">
    <property type="entry name" value="YccV-like"/>
    <property type="match status" value="1"/>
</dbReference>
<dbReference type="InterPro" id="IPR011722">
    <property type="entry name" value="Hemimethylated_DNA-bd_dom"/>
</dbReference>
<dbReference type="OrthoDB" id="28868at2759"/>
<organism evidence="2 3">
    <name type="scientific">Trichoplusia ni</name>
    <name type="common">Cabbage looper</name>
    <dbReference type="NCBI Taxonomy" id="7111"/>
    <lineage>
        <taxon>Eukaryota</taxon>
        <taxon>Metazoa</taxon>
        <taxon>Ecdysozoa</taxon>
        <taxon>Arthropoda</taxon>
        <taxon>Hexapoda</taxon>
        <taxon>Insecta</taxon>
        <taxon>Pterygota</taxon>
        <taxon>Neoptera</taxon>
        <taxon>Endopterygota</taxon>
        <taxon>Lepidoptera</taxon>
        <taxon>Glossata</taxon>
        <taxon>Ditrysia</taxon>
        <taxon>Noctuoidea</taxon>
        <taxon>Noctuidae</taxon>
        <taxon>Plusiinae</taxon>
        <taxon>Trichoplusia</taxon>
    </lineage>
</organism>
<dbReference type="PANTHER" id="PTHR31350">
    <property type="entry name" value="SI:DKEY-261L7.2"/>
    <property type="match status" value="1"/>
</dbReference>
<name>A0A7E5X2Z7_TRINI</name>
<dbReference type="InParanoid" id="A0A7E5X2Z7"/>
<dbReference type="KEGG" id="tnl:113508012"/>
<dbReference type="SMART" id="SM00992">
    <property type="entry name" value="YccV-like"/>
    <property type="match status" value="1"/>
</dbReference>
<accession>A0A7E5X2Z7</accession>
<dbReference type="Proteomes" id="UP000322000">
    <property type="component" value="Unplaced"/>
</dbReference>
<dbReference type="InterPro" id="IPR032698">
    <property type="entry name" value="SirB1_N"/>
</dbReference>
<dbReference type="InterPro" id="IPR036047">
    <property type="entry name" value="F-box-like_dom_sf"/>
</dbReference>
<keyword evidence="2" id="KW-1185">Reference proteome</keyword>
<feature type="domain" description="F-box" evidence="1">
    <location>
        <begin position="9"/>
        <end position="56"/>
    </location>
</feature>
<gene>
    <name evidence="3" type="primary">LOC113508012</name>
</gene>
<dbReference type="InterPro" id="IPR036623">
    <property type="entry name" value="Hemimethylated_DNA-bd_sf"/>
</dbReference>
<dbReference type="PROSITE" id="PS50181">
    <property type="entry name" value="FBOX"/>
    <property type="match status" value="1"/>
</dbReference>
<dbReference type="Gene3D" id="2.30.30.390">
    <property type="entry name" value="Hemimethylated DNA-binding domain"/>
    <property type="match status" value="1"/>
</dbReference>
<dbReference type="Gene3D" id="1.20.1280.50">
    <property type="match status" value="1"/>
</dbReference>
<dbReference type="AlphaFoldDB" id="A0A7E5X2Z7"/>
<dbReference type="Pfam" id="PF12937">
    <property type="entry name" value="F-box-like"/>
    <property type="match status" value="1"/>
</dbReference>
<protein>
    <submittedName>
        <fullName evidence="3">F-box only protein 21-like</fullName>
    </submittedName>
</protein>
<evidence type="ECO:0000259" key="1">
    <source>
        <dbReference type="PROSITE" id="PS50181"/>
    </source>
</evidence>
<dbReference type="GeneID" id="113508012"/>
<dbReference type="Pfam" id="PF13369">
    <property type="entry name" value="Transglut_core2"/>
    <property type="match status" value="1"/>
</dbReference>
<dbReference type="InterPro" id="IPR001810">
    <property type="entry name" value="F-box_dom"/>
</dbReference>
<dbReference type="GO" id="GO:0003677">
    <property type="term" value="F:DNA binding"/>
    <property type="evidence" value="ECO:0007669"/>
    <property type="project" value="InterPro"/>
</dbReference>
<dbReference type="RefSeq" id="XP_026746756.1">
    <property type="nucleotide sequence ID" value="XM_026890955.1"/>
</dbReference>
<sequence>MAECTELENSPITLLPNEILYIILKNNSCREILNFGATCKRFHAVVNADQSLWKEKLKKTSPPDVYNLTEKYGNGQWLKEIKRYFTVKHAVHAELLLMSSKYYWRTTEISILDIKEFFTLALSYNSNHYYVVTTLKDIINIGNECLSLNYNHRPYTLTELYYAKIVLRYLTQTYFAIKWFQNRMRNVLTPELVLNFFIEWIDTDRVHADEDIEATFRDMIEHVEKRYPRSFHPEYTVLEKVLKGFIRPSNLLAAVSDVIYRVNLILNREPASLDTLDIPRVWQTRRGNIIAVAVIFQAVASRCGVHCELIAFPNHLFLEWRDPETPGVVYKIDPLSGSISQKGRCPYSRRGALMRDDIKFCPDTFLQYIVTAFLMSMGAQKSRSTLHARNLQDFLSTDCAEDNPYKYYQAFLLDYDNLPVMSITLNPLFLDDSHLKMLEHLMMITHSPAPVTRPAKVTARNGDVKFAVGMICYHQRYNYACVILGWDPICSIDMGNRQEFQSLRLGLKQTFYNVVAIDQSERYVAQEYLIDVPNPNRLHHLEDVIAKYFTHYDGYCYVPNEELESEYPDDGPIRAVYKDKFELRNERLRAQAVAAQVN</sequence>
<proteinExistence type="predicted"/>
<dbReference type="SMART" id="SM00256">
    <property type="entry name" value="FBOX"/>
    <property type="match status" value="1"/>
</dbReference>
<reference evidence="3" key="1">
    <citation type="submission" date="2025-08" db="UniProtKB">
        <authorList>
            <consortium name="RefSeq"/>
        </authorList>
    </citation>
    <scope>IDENTIFICATION</scope>
</reference>
<dbReference type="SUPFAM" id="SSF81383">
    <property type="entry name" value="F-box domain"/>
    <property type="match status" value="1"/>
</dbReference>
<dbReference type="PANTHER" id="PTHR31350:SF21">
    <property type="entry name" value="F-BOX ONLY PROTEIN 21"/>
    <property type="match status" value="1"/>
</dbReference>
<evidence type="ECO:0000313" key="3">
    <source>
        <dbReference type="RefSeq" id="XP_026746756.1"/>
    </source>
</evidence>
<dbReference type="Pfam" id="PF08755">
    <property type="entry name" value="YccV-like"/>
    <property type="match status" value="1"/>
</dbReference>